<evidence type="ECO:0000313" key="1">
    <source>
        <dbReference type="EMBL" id="SCW95451.1"/>
    </source>
</evidence>
<dbReference type="Proteomes" id="UP000198889">
    <property type="component" value="Unassembled WGS sequence"/>
</dbReference>
<organism evidence="1 2">
    <name type="scientific">Ancylobacter rudongensis</name>
    <dbReference type="NCBI Taxonomy" id="177413"/>
    <lineage>
        <taxon>Bacteria</taxon>
        <taxon>Pseudomonadati</taxon>
        <taxon>Pseudomonadota</taxon>
        <taxon>Alphaproteobacteria</taxon>
        <taxon>Hyphomicrobiales</taxon>
        <taxon>Xanthobacteraceae</taxon>
        <taxon>Ancylobacter</taxon>
    </lineage>
</organism>
<reference evidence="2" key="1">
    <citation type="submission" date="2016-10" db="EMBL/GenBank/DDBJ databases">
        <authorList>
            <person name="Varghese N."/>
            <person name="Submissions S."/>
        </authorList>
    </citation>
    <scope>NUCLEOTIDE SEQUENCE [LARGE SCALE GENOMIC DNA]</scope>
    <source>
        <strain evidence="2">CGMCC 1.1761</strain>
    </source>
</reference>
<protein>
    <submittedName>
        <fullName evidence="1">Uncharacterized protein</fullName>
    </submittedName>
</protein>
<gene>
    <name evidence="1" type="ORF">SAMN05660859_0031</name>
</gene>
<name>A0A1G4UP65_9HYPH</name>
<sequence length="46" mass="4914">MNNISVYITEGFKLCVVLALGFGLYIATPADDEVANAGAKQVIVKR</sequence>
<dbReference type="AlphaFoldDB" id="A0A1G4UP65"/>
<dbReference type="STRING" id="177413.SAMN05660859_0031"/>
<accession>A0A1G4UP65</accession>
<proteinExistence type="predicted"/>
<dbReference type="EMBL" id="FMTP01000010">
    <property type="protein sequence ID" value="SCW95451.1"/>
    <property type="molecule type" value="Genomic_DNA"/>
</dbReference>
<evidence type="ECO:0000313" key="2">
    <source>
        <dbReference type="Proteomes" id="UP000198889"/>
    </source>
</evidence>
<keyword evidence="2" id="KW-1185">Reference proteome</keyword>
<dbReference type="RefSeq" id="WP_162841845.1">
    <property type="nucleotide sequence ID" value="NZ_FMTP01000010.1"/>
</dbReference>